<protein>
    <submittedName>
        <fullName evidence="1">Uncharacterized protein</fullName>
    </submittedName>
</protein>
<reference evidence="1 2" key="1">
    <citation type="journal article" date="2024" name="BMC Genomics">
        <title>De novo assembly and annotation of Popillia japonica's genome with initial clues to its potential as an invasive pest.</title>
        <authorList>
            <person name="Cucini C."/>
            <person name="Boschi S."/>
            <person name="Funari R."/>
            <person name="Cardaioli E."/>
            <person name="Iannotti N."/>
            <person name="Marturano G."/>
            <person name="Paoli F."/>
            <person name="Bruttini M."/>
            <person name="Carapelli A."/>
            <person name="Frati F."/>
            <person name="Nardi F."/>
        </authorList>
    </citation>
    <scope>NUCLEOTIDE SEQUENCE [LARGE SCALE GENOMIC DNA]</scope>
    <source>
        <strain evidence="1">DMR45628</strain>
    </source>
</reference>
<name>A0AAW1JF43_POPJA</name>
<dbReference type="AlphaFoldDB" id="A0AAW1JF43"/>
<evidence type="ECO:0000313" key="1">
    <source>
        <dbReference type="EMBL" id="KAK9701925.1"/>
    </source>
</evidence>
<organism evidence="1 2">
    <name type="scientific">Popillia japonica</name>
    <name type="common">Japanese beetle</name>
    <dbReference type="NCBI Taxonomy" id="7064"/>
    <lineage>
        <taxon>Eukaryota</taxon>
        <taxon>Metazoa</taxon>
        <taxon>Ecdysozoa</taxon>
        <taxon>Arthropoda</taxon>
        <taxon>Hexapoda</taxon>
        <taxon>Insecta</taxon>
        <taxon>Pterygota</taxon>
        <taxon>Neoptera</taxon>
        <taxon>Endopterygota</taxon>
        <taxon>Coleoptera</taxon>
        <taxon>Polyphaga</taxon>
        <taxon>Scarabaeiformia</taxon>
        <taxon>Scarabaeidae</taxon>
        <taxon>Rutelinae</taxon>
        <taxon>Popillia</taxon>
    </lineage>
</organism>
<dbReference type="Proteomes" id="UP001458880">
    <property type="component" value="Unassembled WGS sequence"/>
</dbReference>
<proteinExistence type="predicted"/>
<evidence type="ECO:0000313" key="2">
    <source>
        <dbReference type="Proteomes" id="UP001458880"/>
    </source>
</evidence>
<dbReference type="EMBL" id="JASPKY010000404">
    <property type="protein sequence ID" value="KAK9701925.1"/>
    <property type="molecule type" value="Genomic_DNA"/>
</dbReference>
<sequence>MATSTTNNETVAAKGVNIHKQDNAASIGPRWLASSPGSDGPGLRDTAARCMTAGNIDPVKATLNYFFERLHTRETLYTT</sequence>
<gene>
    <name evidence="1" type="ORF">QE152_g30285</name>
</gene>
<comment type="caution">
    <text evidence="1">The sequence shown here is derived from an EMBL/GenBank/DDBJ whole genome shotgun (WGS) entry which is preliminary data.</text>
</comment>
<accession>A0AAW1JF43</accession>
<keyword evidence="2" id="KW-1185">Reference proteome</keyword>